<dbReference type="PROSITE" id="PS51257">
    <property type="entry name" value="PROKAR_LIPOPROTEIN"/>
    <property type="match status" value="1"/>
</dbReference>
<gene>
    <name evidence="2" type="ORF">SUTMEG_12520</name>
</gene>
<name>A0A2Z6IA31_9BURK</name>
<evidence type="ECO:0000256" key="1">
    <source>
        <dbReference type="SAM" id="SignalP"/>
    </source>
</evidence>
<proteinExistence type="predicted"/>
<feature type="chain" id="PRO_5016418136" description="Lipoprotein" evidence="1">
    <location>
        <begin position="20"/>
        <end position="50"/>
    </location>
</feature>
<evidence type="ECO:0000313" key="3">
    <source>
        <dbReference type="Proteomes" id="UP000271003"/>
    </source>
</evidence>
<dbReference type="EMBL" id="AP018786">
    <property type="protein sequence ID" value="BBF23361.1"/>
    <property type="molecule type" value="Genomic_DNA"/>
</dbReference>
<evidence type="ECO:0000313" key="2">
    <source>
        <dbReference type="EMBL" id="BBF23361.1"/>
    </source>
</evidence>
<dbReference type="AlphaFoldDB" id="A0A2Z6IA31"/>
<keyword evidence="3" id="KW-1185">Reference proteome</keyword>
<dbReference type="Proteomes" id="UP000271003">
    <property type="component" value="Chromosome"/>
</dbReference>
<accession>A0A2Z6IA31</accession>
<dbReference type="RefSeq" id="WP_170143854.1">
    <property type="nucleotide sequence ID" value="NZ_AP018786.1"/>
</dbReference>
<feature type="signal peptide" evidence="1">
    <location>
        <begin position="1"/>
        <end position="19"/>
    </location>
</feature>
<sequence>MRKISIVLVALTAASLAGCARNHMTGPASLGDGTNIIGSYSKAVTAPRPS</sequence>
<protein>
    <recommendedName>
        <fullName evidence="4">Lipoprotein</fullName>
    </recommendedName>
</protein>
<dbReference type="KEGG" id="sutt:SUTMEG_12520"/>
<keyword evidence="1" id="KW-0732">Signal</keyword>
<reference evidence="2 3" key="1">
    <citation type="journal article" date="2018" name="Int. J. Syst. Evol. Microbiol.">
        <title>Mesosutterella multiformis gen. nov., sp. nov., a member of the family Sutterellaceae and Sutterella megalosphaeroides sp. nov., isolated from human faeces.</title>
        <authorList>
            <person name="Sakamoto M."/>
            <person name="Ikeyama N."/>
            <person name="Kunihiro T."/>
            <person name="Iino T."/>
            <person name="Yuki M."/>
            <person name="Ohkuma M."/>
        </authorList>
    </citation>
    <scope>NUCLEOTIDE SEQUENCE [LARGE SCALE GENOMIC DNA]</scope>
    <source>
        <strain evidence="2 3">6FBBBH3</strain>
    </source>
</reference>
<evidence type="ECO:0008006" key="4">
    <source>
        <dbReference type="Google" id="ProtNLM"/>
    </source>
</evidence>
<organism evidence="2 3">
    <name type="scientific">Sutterella megalosphaeroides</name>
    <dbReference type="NCBI Taxonomy" id="2494234"/>
    <lineage>
        <taxon>Bacteria</taxon>
        <taxon>Pseudomonadati</taxon>
        <taxon>Pseudomonadota</taxon>
        <taxon>Betaproteobacteria</taxon>
        <taxon>Burkholderiales</taxon>
        <taxon>Sutterellaceae</taxon>
        <taxon>Sutterella</taxon>
    </lineage>
</organism>